<dbReference type="EMBL" id="KF483846">
    <property type="protein sequence ID" value="AHC54729.1"/>
    <property type="molecule type" value="Genomic_DNA"/>
</dbReference>
<gene>
    <name evidence="1" type="ORF">TNS_ORF11</name>
</gene>
<dbReference type="Proteomes" id="UP000232615">
    <property type="component" value="Segment"/>
</dbReference>
<reference evidence="1 2" key="1">
    <citation type="journal article" date="2014" name="Arch. Virol.">
        <title>Complete genome sequence of Tunisvirus, a new member of the proposed family Marseilleviridae.</title>
        <authorList>
            <person name="Aherfi S."/>
            <person name="Boughalmi M."/>
            <person name="Pagnier I."/>
            <person name="Fournous G."/>
            <person name="La Scola B."/>
            <person name="Raoult D."/>
            <person name="Colson P."/>
        </authorList>
    </citation>
    <scope>NUCLEOTIDE SEQUENCE [LARGE SCALE GENOMIC DNA]</scope>
    <source>
        <strain evidence="1 2">U484</strain>
    </source>
</reference>
<sequence>MQRQSSIFLFPADGSSYRVSWSKEGKETGFICKRTMTFGKHAYFNLLREMDRKYLRNSDGLYVVHSRDEAIKTFLDFCVVFESDILIETIKRQKIRLEKLELVSASIGKKLARQKHNLFLNARSCQEGRSERSFELFGERDLWRKAIEKTAERYANAKSSEDSLRGQILLLEEKLRNSGYKTESHCLVSEIIA</sequence>
<protein>
    <submittedName>
        <fullName evidence="1">Uncharacterized protein</fullName>
    </submittedName>
</protein>
<name>V9SFS7_9VIRU</name>
<evidence type="ECO:0000313" key="1">
    <source>
        <dbReference type="EMBL" id="AHC54729.1"/>
    </source>
</evidence>
<accession>V9SFS7</accession>
<keyword evidence="2" id="KW-1185">Reference proteome</keyword>
<organism evidence="1 2">
    <name type="scientific">Tunisvirus fontaine2</name>
    <dbReference type="NCBI Taxonomy" id="1421067"/>
    <lineage>
        <taxon>Viruses</taxon>
        <taxon>Varidnaviria</taxon>
        <taxon>Bamfordvirae</taxon>
        <taxon>Nucleocytoviricota</taxon>
        <taxon>Megaviricetes</taxon>
        <taxon>Pimascovirales</taxon>
        <taxon>Pimascovirales incertae sedis</taxon>
        <taxon>Marseilleviridae</taxon>
        <taxon>Losannavirus</taxon>
        <taxon>Losannavirus tunisense</taxon>
    </lineage>
</organism>
<proteinExistence type="predicted"/>
<evidence type="ECO:0000313" key="2">
    <source>
        <dbReference type="Proteomes" id="UP000232615"/>
    </source>
</evidence>